<gene>
    <name evidence="2" type="ORF">FSB_LOCUS39669</name>
</gene>
<dbReference type="PANTHER" id="PTHR47074">
    <property type="entry name" value="BNAC02G40300D PROTEIN"/>
    <property type="match status" value="1"/>
</dbReference>
<dbReference type="EMBL" id="OIVN01003513">
    <property type="protein sequence ID" value="SPD11787.1"/>
    <property type="molecule type" value="Genomic_DNA"/>
</dbReference>
<reference evidence="2" key="1">
    <citation type="submission" date="2018-02" db="EMBL/GenBank/DDBJ databases">
        <authorList>
            <person name="Cohen D.B."/>
            <person name="Kent A.D."/>
        </authorList>
    </citation>
    <scope>NUCLEOTIDE SEQUENCE</scope>
</reference>
<evidence type="ECO:0000313" key="2">
    <source>
        <dbReference type="EMBL" id="SPD11787.1"/>
    </source>
</evidence>
<feature type="domain" description="RNase H type-1" evidence="1">
    <location>
        <begin position="99"/>
        <end position="212"/>
    </location>
</feature>
<dbReference type="AlphaFoldDB" id="A0A2N9HBP0"/>
<sequence>MVYARCRLNVEEMRLFCCLAYFIWGQRNLMVHEGRGVNPVAVVHRARRMLADYQKAWHGLVGEVSRERQVPREEIIAAGWIPPGEGCVKVNWAVFVELDSRHCFMGVVIRNHGSHVMGAMVMKLPELPKGIHPNVSAVIQSLKFASEVGVQDIILEGSKVSFLPSVGSVFKGLSIQDMWNEEVNILSHQFNSFSVSVSSKKSNVTAVALARFGSSVQEPKIWVEDFPVEIRRFL</sequence>
<proteinExistence type="predicted"/>
<dbReference type="PANTHER" id="PTHR47074:SF11">
    <property type="entry name" value="REVERSE TRANSCRIPTASE-LIKE PROTEIN"/>
    <property type="match status" value="1"/>
</dbReference>
<protein>
    <recommendedName>
        <fullName evidence="1">RNase H type-1 domain-containing protein</fullName>
    </recommendedName>
</protein>
<dbReference type="InterPro" id="IPR002156">
    <property type="entry name" value="RNaseH_domain"/>
</dbReference>
<dbReference type="GO" id="GO:0003676">
    <property type="term" value="F:nucleic acid binding"/>
    <property type="evidence" value="ECO:0007669"/>
    <property type="project" value="InterPro"/>
</dbReference>
<accession>A0A2N9HBP0</accession>
<dbReference type="GO" id="GO:0004523">
    <property type="term" value="F:RNA-DNA hybrid ribonuclease activity"/>
    <property type="evidence" value="ECO:0007669"/>
    <property type="project" value="InterPro"/>
</dbReference>
<name>A0A2N9HBP0_FAGSY</name>
<organism evidence="2">
    <name type="scientific">Fagus sylvatica</name>
    <name type="common">Beechnut</name>
    <dbReference type="NCBI Taxonomy" id="28930"/>
    <lineage>
        <taxon>Eukaryota</taxon>
        <taxon>Viridiplantae</taxon>
        <taxon>Streptophyta</taxon>
        <taxon>Embryophyta</taxon>
        <taxon>Tracheophyta</taxon>
        <taxon>Spermatophyta</taxon>
        <taxon>Magnoliopsida</taxon>
        <taxon>eudicotyledons</taxon>
        <taxon>Gunneridae</taxon>
        <taxon>Pentapetalae</taxon>
        <taxon>rosids</taxon>
        <taxon>fabids</taxon>
        <taxon>Fagales</taxon>
        <taxon>Fagaceae</taxon>
        <taxon>Fagus</taxon>
    </lineage>
</organism>
<evidence type="ECO:0000259" key="1">
    <source>
        <dbReference type="Pfam" id="PF13456"/>
    </source>
</evidence>
<dbReference type="InterPro" id="IPR052929">
    <property type="entry name" value="RNase_H-like_EbsB-rel"/>
</dbReference>
<dbReference type="Pfam" id="PF13456">
    <property type="entry name" value="RVT_3"/>
    <property type="match status" value="1"/>
</dbReference>